<dbReference type="OrthoDB" id="619536at2759"/>
<dbReference type="GO" id="GO:0008374">
    <property type="term" value="F:O-acyltransferase activity"/>
    <property type="evidence" value="ECO:0007669"/>
    <property type="project" value="InterPro"/>
</dbReference>
<dbReference type="AlphaFoldDB" id="A0A1Q3BDW0"/>
<comment type="caution">
    <text evidence="3">The sequence shown here is derived from an EMBL/GenBank/DDBJ whole genome shotgun (WGS) entry which is preliminary data.</text>
</comment>
<evidence type="ECO:0000259" key="2">
    <source>
        <dbReference type="Pfam" id="PF06974"/>
    </source>
</evidence>
<dbReference type="InterPro" id="IPR045034">
    <property type="entry name" value="O-acyltransferase_WSD1-like"/>
</dbReference>
<feature type="transmembrane region" description="Helical" evidence="1">
    <location>
        <begin position="27"/>
        <end position="44"/>
    </location>
</feature>
<dbReference type="InParanoid" id="A0A1Q3BDW0"/>
<gene>
    <name evidence="3" type="ORF">CFOL_v3_09711</name>
</gene>
<reference evidence="4" key="1">
    <citation type="submission" date="2016-04" db="EMBL/GenBank/DDBJ databases">
        <title>Cephalotus genome sequencing.</title>
        <authorList>
            <person name="Fukushima K."/>
            <person name="Hasebe M."/>
            <person name="Fang X."/>
        </authorList>
    </citation>
    <scope>NUCLEOTIDE SEQUENCE [LARGE SCALE GENOMIC DNA]</scope>
    <source>
        <strain evidence="4">cv. St1</strain>
    </source>
</reference>
<dbReference type="GO" id="GO:0019432">
    <property type="term" value="P:triglyceride biosynthetic process"/>
    <property type="evidence" value="ECO:0007669"/>
    <property type="project" value="TreeGrafter"/>
</dbReference>
<keyword evidence="1" id="KW-1133">Transmembrane helix</keyword>
<evidence type="ECO:0000256" key="1">
    <source>
        <dbReference type="SAM" id="Phobius"/>
    </source>
</evidence>
<dbReference type="GO" id="GO:0005886">
    <property type="term" value="C:plasma membrane"/>
    <property type="evidence" value="ECO:0007669"/>
    <property type="project" value="TreeGrafter"/>
</dbReference>
<dbReference type="PANTHER" id="PTHR31650">
    <property type="entry name" value="O-ACYLTRANSFERASE (WSD1-LIKE) FAMILY PROTEIN"/>
    <property type="match status" value="1"/>
</dbReference>
<proteinExistence type="predicted"/>
<evidence type="ECO:0000313" key="4">
    <source>
        <dbReference type="Proteomes" id="UP000187406"/>
    </source>
</evidence>
<keyword evidence="4" id="KW-1185">Reference proteome</keyword>
<dbReference type="Proteomes" id="UP000187406">
    <property type="component" value="Unassembled WGS sequence"/>
</dbReference>
<keyword evidence="1" id="KW-0812">Transmembrane</keyword>
<dbReference type="PANTHER" id="PTHR31650:SF1">
    <property type="entry name" value="WAX ESTER SYNTHASE_DIACYLGLYCEROL ACYLTRANSFERASE 4-RELATED"/>
    <property type="match status" value="1"/>
</dbReference>
<dbReference type="EMBL" id="BDDD01000461">
    <property type="protein sequence ID" value="GAV66201.1"/>
    <property type="molecule type" value="Genomic_DNA"/>
</dbReference>
<dbReference type="STRING" id="3775.A0A1Q3BDW0"/>
<organism evidence="3 4">
    <name type="scientific">Cephalotus follicularis</name>
    <name type="common">Albany pitcher plant</name>
    <dbReference type="NCBI Taxonomy" id="3775"/>
    <lineage>
        <taxon>Eukaryota</taxon>
        <taxon>Viridiplantae</taxon>
        <taxon>Streptophyta</taxon>
        <taxon>Embryophyta</taxon>
        <taxon>Tracheophyta</taxon>
        <taxon>Spermatophyta</taxon>
        <taxon>Magnoliopsida</taxon>
        <taxon>eudicotyledons</taxon>
        <taxon>Gunneridae</taxon>
        <taxon>Pentapetalae</taxon>
        <taxon>rosids</taxon>
        <taxon>fabids</taxon>
        <taxon>Oxalidales</taxon>
        <taxon>Cephalotaceae</taxon>
        <taxon>Cephalotus</taxon>
    </lineage>
</organism>
<dbReference type="InterPro" id="IPR009721">
    <property type="entry name" value="O-acyltransferase_WSD1_C"/>
</dbReference>
<evidence type="ECO:0000313" key="3">
    <source>
        <dbReference type="EMBL" id="GAV66201.1"/>
    </source>
</evidence>
<keyword evidence="1" id="KW-0472">Membrane</keyword>
<dbReference type="Pfam" id="PF06974">
    <property type="entry name" value="WS_DGAT_C"/>
    <property type="match status" value="1"/>
</dbReference>
<feature type="domain" description="O-acyltransferase WSD1 C-terminal" evidence="2">
    <location>
        <begin position="180"/>
        <end position="324"/>
    </location>
</feature>
<accession>A0A1Q3BDW0</accession>
<protein>
    <submittedName>
        <fullName evidence="3">DUF1298 domain-containing protein</fullName>
    </submittedName>
</protein>
<name>A0A1Q3BDW0_CEPFO</name>
<sequence>MSLLLACARKTSDPDALPTLPVHNPKTSSTIFLGGLWCFIFAIWSTLRIFLNTVVDIVVFMAILLFLKDTKSPIKGTLGVEHNPKRFVHKTISLDDIKLVKNALNTTVNDVILGVTQAGLSRYLNRRYANEDDKDEVEKHKTNNLPKRIRLNVTVMVSIRPAAGIQVLADMMAKNSKANWGNRVGYIIVPFTIALEDDPLDYVRGAKAIVDRKKQSLEAIFTHQEINVVSKTFGVKAVAALVHRVFSNTTMTFSSMVGPQEEISYYGHPIAYIAPTVYGLPHALIVHTQSYINKLTICLAVDPSVIPDPHQLCADLEESLDIIKNAVLEKGLLIKETA</sequence>